<accession>A0ACC2KF67</accession>
<organism evidence="1 2">
    <name type="scientific">Persea americana</name>
    <name type="common">Avocado</name>
    <dbReference type="NCBI Taxonomy" id="3435"/>
    <lineage>
        <taxon>Eukaryota</taxon>
        <taxon>Viridiplantae</taxon>
        <taxon>Streptophyta</taxon>
        <taxon>Embryophyta</taxon>
        <taxon>Tracheophyta</taxon>
        <taxon>Spermatophyta</taxon>
        <taxon>Magnoliopsida</taxon>
        <taxon>Magnoliidae</taxon>
        <taxon>Laurales</taxon>
        <taxon>Lauraceae</taxon>
        <taxon>Persea</taxon>
    </lineage>
</organism>
<comment type="caution">
    <text evidence="1">The sequence shown here is derived from an EMBL/GenBank/DDBJ whole genome shotgun (WGS) entry which is preliminary data.</text>
</comment>
<dbReference type="EMBL" id="CM056817">
    <property type="protein sequence ID" value="KAJ8619657.1"/>
    <property type="molecule type" value="Genomic_DNA"/>
</dbReference>
<evidence type="ECO:0000313" key="2">
    <source>
        <dbReference type="Proteomes" id="UP001234297"/>
    </source>
</evidence>
<sequence length="408" mass="44493">METYAYTTYPDSGDSSPRSRDIDCENLAWDDPPQPSSPTNYRVKFMCSYGGKIIPRPHDNQLSYVGGHTKILTVDRTISLTSFISKLSSLASAADCDDICFKYQLPGEDLDALISVTNSEDLHHMMMEYDRLLLRSSPKPARLRLFLFPVNPPPPSDSKSDRQWFLDALNSAPPTDVAPPTPVAKPPPLKPPPELNIPTEEVVLLKPEPVKEEAAEIQRQILQIASQEQQAMFQQRRGEEAISRVFAADYYPQKPQEKVGQPPSAVAPVAPVPMGYWQERQIATPTAGFSAGTPGFPATTATGGDQVYLISTPMYRPPSPGQGYYVPRVVQEGYRESPVYGVGQTQAQKVAAGPPYGEGLVRQQGVGVAYDNAGREVYYNAPGGVVTSYQTVAASGVPAVVTMTQEGL</sequence>
<protein>
    <submittedName>
        <fullName evidence="1">Uncharacterized protein</fullName>
    </submittedName>
</protein>
<name>A0ACC2KF67_PERAE</name>
<gene>
    <name evidence="1" type="ORF">MRB53_028186</name>
</gene>
<keyword evidence="2" id="KW-1185">Reference proteome</keyword>
<dbReference type="Proteomes" id="UP001234297">
    <property type="component" value="Chromosome 9"/>
</dbReference>
<proteinExistence type="predicted"/>
<reference evidence="1 2" key="1">
    <citation type="journal article" date="2022" name="Hortic Res">
        <title>A haplotype resolved chromosomal level avocado genome allows analysis of novel avocado genes.</title>
        <authorList>
            <person name="Nath O."/>
            <person name="Fletcher S.J."/>
            <person name="Hayward A."/>
            <person name="Shaw L.M."/>
            <person name="Masouleh A.K."/>
            <person name="Furtado A."/>
            <person name="Henry R.J."/>
            <person name="Mitter N."/>
        </authorList>
    </citation>
    <scope>NUCLEOTIDE SEQUENCE [LARGE SCALE GENOMIC DNA]</scope>
    <source>
        <strain evidence="2">cv. Hass</strain>
    </source>
</reference>
<evidence type="ECO:0000313" key="1">
    <source>
        <dbReference type="EMBL" id="KAJ8619657.1"/>
    </source>
</evidence>